<organism evidence="5 6">
    <name type="scientific">Aquabacterium commune</name>
    <dbReference type="NCBI Taxonomy" id="70586"/>
    <lineage>
        <taxon>Bacteria</taxon>
        <taxon>Pseudomonadati</taxon>
        <taxon>Pseudomonadota</taxon>
        <taxon>Betaproteobacteria</taxon>
        <taxon>Burkholderiales</taxon>
        <taxon>Aquabacterium</taxon>
    </lineage>
</organism>
<dbReference type="SMART" id="SM00052">
    <property type="entry name" value="EAL"/>
    <property type="match status" value="1"/>
</dbReference>
<dbReference type="Gene3D" id="3.30.70.270">
    <property type="match status" value="1"/>
</dbReference>
<keyword evidence="2" id="KW-1133">Transmembrane helix</keyword>
<evidence type="ECO:0000256" key="2">
    <source>
        <dbReference type="SAM" id="Phobius"/>
    </source>
</evidence>
<dbReference type="Proteomes" id="UP000294593">
    <property type="component" value="Unassembled WGS sequence"/>
</dbReference>
<dbReference type="Pfam" id="PF00563">
    <property type="entry name" value="EAL"/>
    <property type="match status" value="1"/>
</dbReference>
<dbReference type="Pfam" id="PF00990">
    <property type="entry name" value="GGDEF"/>
    <property type="match status" value="1"/>
</dbReference>
<evidence type="ECO:0000313" key="5">
    <source>
        <dbReference type="EMBL" id="TDP81265.1"/>
    </source>
</evidence>
<dbReference type="AlphaFoldDB" id="A0A4R6R6H3"/>
<dbReference type="PROSITE" id="PS50883">
    <property type="entry name" value="EAL"/>
    <property type="match status" value="1"/>
</dbReference>
<sequence length="520" mass="57495">MNAEPTAPWWWLLLALVAMAALMAALRLWVQSRGRIKVPAATVSCASAPHAPQAPSGPTFQRVLSAQDALTGLASRLQLEDRLDAAALRAESHQRRLALLYIDIDGFKPINESYGYEAGDALLREVAQRLIGLGRSTDTLARMGADEFIMLMDGDPDHASAALVADRIRQALQRPYLVQGREVRLSCSIGIVLYPDHGPRARLIARADAAMLAAKRAGGNIHCFFADTMDPGALEAIELQRDLRRALETNTGLELHYQPKIDSRTGRISGVEALLRWHHPERGAVSPVVFVPVAERFGLIGALGQWVTDEACRQLRIWQDTGLRMHVAINLSVHQLRQTDLVERVQDSLARHDIAGGRVTFEVTESAAMEDPQASLRVFERLAQLGVSLSIDDFGTGYSSLSYLRRLPARQLKIDRSFVQDVASQEDAQAIVRAVIKLAHALGLKVVAEGVETVAQQDVLKRMGCDQLQGYLFAKPMPARHLQLWVMGDGVPARRMQFRDSQFEHDDTDGQRPDNEDDLI</sequence>
<name>A0A4R6R6H3_9BURK</name>
<dbReference type="OrthoDB" id="9813903at2"/>
<comment type="caution">
    <text evidence="5">The sequence shown here is derived from an EMBL/GenBank/DDBJ whole genome shotgun (WGS) entry which is preliminary data.</text>
</comment>
<keyword evidence="2" id="KW-0812">Transmembrane</keyword>
<keyword evidence="6" id="KW-1185">Reference proteome</keyword>
<evidence type="ECO:0000256" key="1">
    <source>
        <dbReference type="SAM" id="MobiDB-lite"/>
    </source>
</evidence>
<proteinExistence type="predicted"/>
<feature type="transmembrane region" description="Helical" evidence="2">
    <location>
        <begin position="12"/>
        <end position="30"/>
    </location>
</feature>
<dbReference type="FunFam" id="3.20.20.450:FF:000001">
    <property type="entry name" value="Cyclic di-GMP phosphodiesterase yahA"/>
    <property type="match status" value="1"/>
</dbReference>
<dbReference type="PANTHER" id="PTHR33121:SF79">
    <property type="entry name" value="CYCLIC DI-GMP PHOSPHODIESTERASE PDED-RELATED"/>
    <property type="match status" value="1"/>
</dbReference>
<reference evidence="5 6" key="1">
    <citation type="submission" date="2019-03" db="EMBL/GenBank/DDBJ databases">
        <title>Genomic Encyclopedia of Type Strains, Phase IV (KMG-IV): sequencing the most valuable type-strain genomes for metagenomic binning, comparative biology and taxonomic classification.</title>
        <authorList>
            <person name="Goeker M."/>
        </authorList>
    </citation>
    <scope>NUCLEOTIDE SEQUENCE [LARGE SCALE GENOMIC DNA]</scope>
    <source>
        <strain evidence="5 6">DSM 11901</strain>
    </source>
</reference>
<dbReference type="CDD" id="cd01949">
    <property type="entry name" value="GGDEF"/>
    <property type="match status" value="1"/>
</dbReference>
<dbReference type="EMBL" id="SNXW01000008">
    <property type="protein sequence ID" value="TDP81265.1"/>
    <property type="molecule type" value="Genomic_DNA"/>
</dbReference>
<dbReference type="InterPro" id="IPR001633">
    <property type="entry name" value="EAL_dom"/>
</dbReference>
<protein>
    <submittedName>
        <fullName evidence="5">Diguanylate cyclase (GGDEF)-like protein</fullName>
    </submittedName>
</protein>
<gene>
    <name evidence="5" type="ORF">EV672_10850</name>
</gene>
<dbReference type="PANTHER" id="PTHR33121">
    <property type="entry name" value="CYCLIC DI-GMP PHOSPHODIESTERASE PDEF"/>
    <property type="match status" value="1"/>
</dbReference>
<evidence type="ECO:0000259" key="3">
    <source>
        <dbReference type="PROSITE" id="PS50883"/>
    </source>
</evidence>
<keyword evidence="2" id="KW-0472">Membrane</keyword>
<dbReference type="SUPFAM" id="SSF141868">
    <property type="entry name" value="EAL domain-like"/>
    <property type="match status" value="1"/>
</dbReference>
<dbReference type="InterPro" id="IPR035919">
    <property type="entry name" value="EAL_sf"/>
</dbReference>
<dbReference type="PROSITE" id="PS50887">
    <property type="entry name" value="GGDEF"/>
    <property type="match status" value="1"/>
</dbReference>
<dbReference type="RefSeq" id="WP_133610170.1">
    <property type="nucleotide sequence ID" value="NZ_JBASTO010000029.1"/>
</dbReference>
<feature type="compositionally biased region" description="Basic and acidic residues" evidence="1">
    <location>
        <begin position="501"/>
        <end position="514"/>
    </location>
</feature>
<dbReference type="NCBIfam" id="TIGR00254">
    <property type="entry name" value="GGDEF"/>
    <property type="match status" value="1"/>
</dbReference>
<dbReference type="GO" id="GO:0071111">
    <property type="term" value="F:cyclic-guanylate-specific phosphodiesterase activity"/>
    <property type="evidence" value="ECO:0007669"/>
    <property type="project" value="InterPro"/>
</dbReference>
<dbReference type="SMART" id="SM00267">
    <property type="entry name" value="GGDEF"/>
    <property type="match status" value="1"/>
</dbReference>
<evidence type="ECO:0000259" key="4">
    <source>
        <dbReference type="PROSITE" id="PS50887"/>
    </source>
</evidence>
<dbReference type="CDD" id="cd01948">
    <property type="entry name" value="EAL"/>
    <property type="match status" value="1"/>
</dbReference>
<feature type="region of interest" description="Disordered" evidence="1">
    <location>
        <begin position="501"/>
        <end position="520"/>
    </location>
</feature>
<dbReference type="Gene3D" id="3.20.20.450">
    <property type="entry name" value="EAL domain"/>
    <property type="match status" value="1"/>
</dbReference>
<accession>A0A4R6R6H3</accession>
<dbReference type="InterPro" id="IPR029787">
    <property type="entry name" value="Nucleotide_cyclase"/>
</dbReference>
<dbReference type="InterPro" id="IPR000160">
    <property type="entry name" value="GGDEF_dom"/>
</dbReference>
<dbReference type="InterPro" id="IPR043128">
    <property type="entry name" value="Rev_trsase/Diguanyl_cyclase"/>
</dbReference>
<dbReference type="SUPFAM" id="SSF55073">
    <property type="entry name" value="Nucleotide cyclase"/>
    <property type="match status" value="1"/>
</dbReference>
<feature type="domain" description="GGDEF" evidence="4">
    <location>
        <begin position="95"/>
        <end position="227"/>
    </location>
</feature>
<feature type="domain" description="EAL" evidence="3">
    <location>
        <begin position="236"/>
        <end position="490"/>
    </location>
</feature>
<evidence type="ECO:0000313" key="6">
    <source>
        <dbReference type="Proteomes" id="UP000294593"/>
    </source>
</evidence>
<dbReference type="InterPro" id="IPR050706">
    <property type="entry name" value="Cyclic-di-GMP_PDE-like"/>
</dbReference>